<gene>
    <name evidence="6" type="ORF">KDA27_21065</name>
</gene>
<dbReference type="SMART" id="SM00260">
    <property type="entry name" value="CheW"/>
    <property type="match status" value="1"/>
</dbReference>
<dbReference type="PROSITE" id="PS50851">
    <property type="entry name" value="CHEW"/>
    <property type="match status" value="1"/>
</dbReference>
<dbReference type="AlphaFoldDB" id="A0A956SG84"/>
<dbReference type="PANTHER" id="PTHR22617:SF23">
    <property type="entry name" value="CHEMOTAXIS PROTEIN CHEW"/>
    <property type="match status" value="1"/>
</dbReference>
<dbReference type="InterPro" id="IPR036061">
    <property type="entry name" value="CheW-like_dom_sf"/>
</dbReference>
<feature type="domain" description="CheW-like" evidence="5">
    <location>
        <begin position="22"/>
        <end position="162"/>
    </location>
</feature>
<reference evidence="6" key="2">
    <citation type="journal article" date="2021" name="Microbiome">
        <title>Successional dynamics and alternative stable states in a saline activated sludge microbial community over 9 years.</title>
        <authorList>
            <person name="Wang Y."/>
            <person name="Ye J."/>
            <person name="Ju F."/>
            <person name="Liu L."/>
            <person name="Boyd J.A."/>
            <person name="Deng Y."/>
            <person name="Parks D.H."/>
            <person name="Jiang X."/>
            <person name="Yin X."/>
            <person name="Woodcroft B.J."/>
            <person name="Tyson G.W."/>
            <person name="Hugenholtz P."/>
            <person name="Polz M.F."/>
            <person name="Zhang T."/>
        </authorList>
    </citation>
    <scope>NUCLEOTIDE SEQUENCE</scope>
    <source>
        <strain evidence="6">HKST-UBA02</strain>
    </source>
</reference>
<dbReference type="GO" id="GO:0007165">
    <property type="term" value="P:signal transduction"/>
    <property type="evidence" value="ECO:0007669"/>
    <property type="project" value="InterPro"/>
</dbReference>
<dbReference type="FunFam" id="2.40.50.180:FF:000002">
    <property type="entry name" value="Chemotaxis protein CheW"/>
    <property type="match status" value="1"/>
</dbReference>
<proteinExistence type="predicted"/>
<accession>A0A956SG84</accession>
<dbReference type="Gene3D" id="2.30.30.40">
    <property type="entry name" value="SH3 Domains"/>
    <property type="match status" value="1"/>
</dbReference>
<dbReference type="CDD" id="cd00732">
    <property type="entry name" value="CheW"/>
    <property type="match status" value="1"/>
</dbReference>
<evidence type="ECO:0000259" key="5">
    <source>
        <dbReference type="PROSITE" id="PS50851"/>
    </source>
</evidence>
<dbReference type="Gene3D" id="2.40.50.180">
    <property type="entry name" value="CheA-289, Domain 4"/>
    <property type="match status" value="1"/>
</dbReference>
<dbReference type="InterPro" id="IPR039315">
    <property type="entry name" value="CheW"/>
</dbReference>
<evidence type="ECO:0000313" key="7">
    <source>
        <dbReference type="Proteomes" id="UP000739538"/>
    </source>
</evidence>
<organism evidence="6 7">
    <name type="scientific">Eiseniibacteriota bacterium</name>
    <dbReference type="NCBI Taxonomy" id="2212470"/>
    <lineage>
        <taxon>Bacteria</taxon>
        <taxon>Candidatus Eiseniibacteriota</taxon>
    </lineage>
</organism>
<keyword evidence="3" id="KW-0963">Cytoplasm</keyword>
<protein>
    <recommendedName>
        <fullName evidence="2">Chemotaxis protein CheW</fullName>
    </recommendedName>
</protein>
<comment type="subcellular location">
    <subcellularLocation>
        <location evidence="1">Cytoplasm</location>
    </subcellularLocation>
</comment>
<evidence type="ECO:0000256" key="3">
    <source>
        <dbReference type="ARBA" id="ARBA00022490"/>
    </source>
</evidence>
<dbReference type="SUPFAM" id="SSF50341">
    <property type="entry name" value="CheW-like"/>
    <property type="match status" value="1"/>
</dbReference>
<dbReference type="InterPro" id="IPR002545">
    <property type="entry name" value="CheW-lke_dom"/>
</dbReference>
<name>A0A956SG84_UNCEI</name>
<evidence type="ECO:0000256" key="4">
    <source>
        <dbReference type="ARBA" id="ARBA00022500"/>
    </source>
</evidence>
<keyword evidence="4" id="KW-0145">Chemotaxis</keyword>
<dbReference type="GO" id="GO:0005829">
    <property type="term" value="C:cytosol"/>
    <property type="evidence" value="ECO:0007669"/>
    <property type="project" value="TreeGrafter"/>
</dbReference>
<evidence type="ECO:0000313" key="6">
    <source>
        <dbReference type="EMBL" id="MCA9758299.1"/>
    </source>
</evidence>
<evidence type="ECO:0000256" key="1">
    <source>
        <dbReference type="ARBA" id="ARBA00004496"/>
    </source>
</evidence>
<dbReference type="Pfam" id="PF01584">
    <property type="entry name" value="CheW"/>
    <property type="match status" value="1"/>
</dbReference>
<comment type="caution">
    <text evidence="6">The sequence shown here is derived from an EMBL/GenBank/DDBJ whole genome shotgun (WGS) entry which is preliminary data.</text>
</comment>
<sequence length="173" mass="18847">MDSRGGPVVSNEQTKAFTDGDELQLVTFEVGPEEFAVNILVVQEINRMMRITEVPQSPTCVEGVINLRGQIIPVVDLRQRLGLPTTEYGSMSRIVVVEVSGRTIGFTVDRVNEVLRISSSIVDAAPGVVTKVDSQFIAGIGKLEDRLVILLDLDKLLSVDELRGIDRTLQAAA</sequence>
<reference evidence="6" key="1">
    <citation type="submission" date="2020-04" db="EMBL/GenBank/DDBJ databases">
        <authorList>
            <person name="Zhang T."/>
        </authorList>
    </citation>
    <scope>NUCLEOTIDE SEQUENCE</scope>
    <source>
        <strain evidence="6">HKST-UBA02</strain>
    </source>
</reference>
<dbReference type="PANTHER" id="PTHR22617">
    <property type="entry name" value="CHEMOTAXIS SENSOR HISTIDINE KINASE-RELATED"/>
    <property type="match status" value="1"/>
</dbReference>
<dbReference type="GO" id="GO:0006935">
    <property type="term" value="P:chemotaxis"/>
    <property type="evidence" value="ECO:0007669"/>
    <property type="project" value="UniProtKB-KW"/>
</dbReference>
<dbReference type="Proteomes" id="UP000739538">
    <property type="component" value="Unassembled WGS sequence"/>
</dbReference>
<evidence type="ECO:0000256" key="2">
    <source>
        <dbReference type="ARBA" id="ARBA00021483"/>
    </source>
</evidence>
<dbReference type="EMBL" id="JAGQHS010000159">
    <property type="protein sequence ID" value="MCA9758299.1"/>
    <property type="molecule type" value="Genomic_DNA"/>
</dbReference>